<dbReference type="OrthoDB" id="6574722at2759"/>
<evidence type="ECO:0000256" key="3">
    <source>
        <dbReference type="ARBA" id="ARBA00022833"/>
    </source>
</evidence>
<keyword evidence="7" id="KW-1185">Reference proteome</keyword>
<keyword evidence="3" id="KW-0862">Zinc</keyword>
<evidence type="ECO:0000256" key="2">
    <source>
        <dbReference type="ARBA" id="ARBA00022771"/>
    </source>
</evidence>
<evidence type="ECO:0000256" key="1">
    <source>
        <dbReference type="ARBA" id="ARBA00022723"/>
    </source>
</evidence>
<evidence type="ECO:0000313" key="6">
    <source>
        <dbReference type="EMBL" id="KAF0700066.1"/>
    </source>
</evidence>
<sequence>LTRRNLWIHTLKLNVPISKWHRVCSKHFAKNSYIFSNCRKMLHPNAVPLSHSEIVEDDVCNPTKLNYQNSDESVTFGFLPTCSASTDVCEVFPESNVEIVNEVCNSTKLNYQNSDESVIFGFSPSSSVSTKVAKVAKEGPSTSVNMFPSHTNRRKFWNSSRVGDLEEDDFSMPKRRKQNFMMIQRTVSNLR</sequence>
<reference evidence="6 7" key="1">
    <citation type="submission" date="2019-08" db="EMBL/GenBank/DDBJ databases">
        <title>Whole genome of Aphis craccivora.</title>
        <authorList>
            <person name="Voronova N.V."/>
            <person name="Shulinski R.S."/>
            <person name="Bandarenka Y.V."/>
            <person name="Zhorov D.G."/>
            <person name="Warner D."/>
        </authorList>
    </citation>
    <scope>NUCLEOTIDE SEQUENCE [LARGE SCALE GENOMIC DNA]</scope>
    <source>
        <strain evidence="6">180601</strain>
        <tissue evidence="6">Whole Body</tissue>
    </source>
</reference>
<gene>
    <name evidence="6" type="ORF">FWK35_00027083</name>
</gene>
<dbReference type="GO" id="GO:0003677">
    <property type="term" value="F:DNA binding"/>
    <property type="evidence" value="ECO:0007669"/>
    <property type="project" value="UniProtKB-KW"/>
</dbReference>
<dbReference type="InterPro" id="IPR006612">
    <property type="entry name" value="THAP_Znf"/>
</dbReference>
<dbReference type="Pfam" id="PF05485">
    <property type="entry name" value="THAP"/>
    <property type="match status" value="1"/>
</dbReference>
<name>A0A6G0VPH4_APHCR</name>
<organism evidence="6 7">
    <name type="scientific">Aphis craccivora</name>
    <name type="common">Cowpea aphid</name>
    <dbReference type="NCBI Taxonomy" id="307492"/>
    <lineage>
        <taxon>Eukaryota</taxon>
        <taxon>Metazoa</taxon>
        <taxon>Ecdysozoa</taxon>
        <taxon>Arthropoda</taxon>
        <taxon>Hexapoda</taxon>
        <taxon>Insecta</taxon>
        <taxon>Pterygota</taxon>
        <taxon>Neoptera</taxon>
        <taxon>Paraneoptera</taxon>
        <taxon>Hemiptera</taxon>
        <taxon>Sternorrhyncha</taxon>
        <taxon>Aphidomorpha</taxon>
        <taxon>Aphidoidea</taxon>
        <taxon>Aphididae</taxon>
        <taxon>Aphidini</taxon>
        <taxon>Aphis</taxon>
        <taxon>Aphis</taxon>
    </lineage>
</organism>
<dbReference type="EMBL" id="VUJU01014825">
    <property type="protein sequence ID" value="KAF0700066.1"/>
    <property type="molecule type" value="Genomic_DNA"/>
</dbReference>
<dbReference type="SUPFAM" id="SSF57716">
    <property type="entry name" value="Glucocorticoid receptor-like (DNA-binding domain)"/>
    <property type="match status" value="1"/>
</dbReference>
<keyword evidence="4" id="KW-0238">DNA-binding</keyword>
<keyword evidence="1" id="KW-0479">Metal-binding</keyword>
<protein>
    <submittedName>
        <fullName evidence="6">THAP domain-containing protein 2</fullName>
    </submittedName>
</protein>
<comment type="caution">
    <text evidence="6">The sequence shown here is derived from an EMBL/GenBank/DDBJ whole genome shotgun (WGS) entry which is preliminary data.</text>
</comment>
<feature type="non-terminal residue" evidence="6">
    <location>
        <position position="1"/>
    </location>
</feature>
<dbReference type="Proteomes" id="UP000478052">
    <property type="component" value="Unassembled WGS sequence"/>
</dbReference>
<feature type="domain" description="THAP-type" evidence="5">
    <location>
        <begin position="2"/>
        <end position="49"/>
    </location>
</feature>
<evidence type="ECO:0000259" key="5">
    <source>
        <dbReference type="Pfam" id="PF05485"/>
    </source>
</evidence>
<evidence type="ECO:0000313" key="7">
    <source>
        <dbReference type="Proteomes" id="UP000478052"/>
    </source>
</evidence>
<keyword evidence="2" id="KW-0863">Zinc-finger</keyword>
<dbReference type="AlphaFoldDB" id="A0A6G0VPH4"/>
<proteinExistence type="predicted"/>
<dbReference type="GO" id="GO:0008270">
    <property type="term" value="F:zinc ion binding"/>
    <property type="evidence" value="ECO:0007669"/>
    <property type="project" value="UniProtKB-KW"/>
</dbReference>
<accession>A0A6G0VPH4</accession>
<evidence type="ECO:0000256" key="4">
    <source>
        <dbReference type="ARBA" id="ARBA00023125"/>
    </source>
</evidence>